<feature type="transmembrane region" description="Helical" evidence="5">
    <location>
        <begin position="193"/>
        <end position="210"/>
    </location>
</feature>
<dbReference type="Pfam" id="PF00902">
    <property type="entry name" value="TatC"/>
    <property type="match status" value="1"/>
</dbReference>
<dbReference type="InterPro" id="IPR002033">
    <property type="entry name" value="TatC"/>
</dbReference>
<keyword evidence="5" id="KW-0811">Translocation</keyword>
<keyword evidence="5" id="KW-1003">Cell membrane</keyword>
<dbReference type="AlphaFoldDB" id="A0A8J2YE46"/>
<keyword evidence="5" id="KW-0813">Transport</keyword>
<feature type="transmembrane region" description="Helical" evidence="5">
    <location>
        <begin position="155"/>
        <end position="181"/>
    </location>
</feature>
<dbReference type="Proteomes" id="UP000625210">
    <property type="component" value="Unassembled WGS sequence"/>
</dbReference>
<keyword evidence="7" id="KW-1185">Reference proteome</keyword>
<dbReference type="EMBL" id="BMHQ01000010">
    <property type="protein sequence ID" value="GGE24190.1"/>
    <property type="molecule type" value="Genomic_DNA"/>
</dbReference>
<feature type="transmembrane region" description="Helical" evidence="5">
    <location>
        <begin position="216"/>
        <end position="235"/>
    </location>
</feature>
<evidence type="ECO:0000256" key="4">
    <source>
        <dbReference type="ARBA" id="ARBA00023136"/>
    </source>
</evidence>
<dbReference type="PANTHER" id="PTHR30371:SF4">
    <property type="entry name" value="SEC-INDEPENDENT PROTEIN TRANSLOCASE PROTEIN TATCD"/>
    <property type="match status" value="1"/>
</dbReference>
<reference evidence="6" key="2">
    <citation type="submission" date="2020-09" db="EMBL/GenBank/DDBJ databases">
        <authorList>
            <person name="Sun Q."/>
            <person name="Zhou Y."/>
        </authorList>
    </citation>
    <scope>NUCLEOTIDE SEQUENCE</scope>
    <source>
        <strain evidence="6">CGMCC 1.15179</strain>
    </source>
</reference>
<dbReference type="PANTHER" id="PTHR30371">
    <property type="entry name" value="SEC-INDEPENDENT PROTEIN TRANSLOCASE PROTEIN TATC"/>
    <property type="match status" value="1"/>
</dbReference>
<feature type="transmembrane region" description="Helical" evidence="5">
    <location>
        <begin position="65"/>
        <end position="86"/>
    </location>
</feature>
<dbReference type="GO" id="GO:0043953">
    <property type="term" value="P:protein transport by the Tat complex"/>
    <property type="evidence" value="ECO:0007669"/>
    <property type="project" value="UniProtKB-UniRule"/>
</dbReference>
<feature type="transmembrane region" description="Helical" evidence="5">
    <location>
        <begin position="20"/>
        <end position="45"/>
    </location>
</feature>
<keyword evidence="5" id="KW-0653">Protein transport</keyword>
<keyword evidence="4 5" id="KW-0472">Membrane</keyword>
<dbReference type="PRINTS" id="PR01840">
    <property type="entry name" value="TATCFAMILY"/>
</dbReference>
<proteinExistence type="inferred from homology"/>
<comment type="subcellular location">
    <subcellularLocation>
        <location evidence="5">Cell membrane</location>
        <topology evidence="5">Multi-pass membrane protein</topology>
    </subcellularLocation>
    <subcellularLocation>
        <location evidence="1">Membrane</location>
        <topology evidence="1">Multi-pass membrane protein</topology>
    </subcellularLocation>
</comment>
<comment type="similarity">
    <text evidence="5">Belongs to the TatC family.</text>
</comment>
<gene>
    <name evidence="6" type="primary">tatC2</name>
    <name evidence="5" type="synonym">tatC</name>
    <name evidence="6" type="ORF">GCM10011571_27910</name>
</gene>
<keyword evidence="3 5" id="KW-1133">Transmembrane helix</keyword>
<reference evidence="6" key="1">
    <citation type="journal article" date="2014" name="Int. J. Syst. Evol. Microbiol.">
        <title>Complete genome sequence of Corynebacterium casei LMG S-19264T (=DSM 44701T), isolated from a smear-ripened cheese.</title>
        <authorList>
            <consortium name="US DOE Joint Genome Institute (JGI-PGF)"/>
            <person name="Walter F."/>
            <person name="Albersmeier A."/>
            <person name="Kalinowski J."/>
            <person name="Ruckert C."/>
        </authorList>
    </citation>
    <scope>NUCLEOTIDE SEQUENCE</scope>
    <source>
        <strain evidence="6">CGMCC 1.15179</strain>
    </source>
</reference>
<comment type="caution">
    <text evidence="6">The sequence shown here is derived from an EMBL/GenBank/DDBJ whole genome shotgun (WGS) entry which is preliminary data.</text>
</comment>
<name>A0A8J2YE46_9BACL</name>
<evidence type="ECO:0000256" key="2">
    <source>
        <dbReference type="ARBA" id="ARBA00022692"/>
    </source>
</evidence>
<feature type="transmembrane region" description="Helical" evidence="5">
    <location>
        <begin position="107"/>
        <end position="135"/>
    </location>
</feature>
<dbReference type="GO" id="GO:0009977">
    <property type="term" value="F:proton motive force dependent protein transmembrane transporter activity"/>
    <property type="evidence" value="ECO:0007669"/>
    <property type="project" value="TreeGrafter"/>
</dbReference>
<evidence type="ECO:0000313" key="7">
    <source>
        <dbReference type="Proteomes" id="UP000625210"/>
    </source>
</evidence>
<evidence type="ECO:0000256" key="5">
    <source>
        <dbReference type="HAMAP-Rule" id="MF_00902"/>
    </source>
</evidence>
<evidence type="ECO:0000256" key="1">
    <source>
        <dbReference type="ARBA" id="ARBA00004141"/>
    </source>
</evidence>
<comment type="subunit">
    <text evidence="5">Forms a complex with TatA.</text>
</comment>
<evidence type="ECO:0000256" key="3">
    <source>
        <dbReference type="ARBA" id="ARBA00022989"/>
    </source>
</evidence>
<sequence length="256" mass="29482">MTDERQQHWTEHLGELRMRILWTLATFVVGLIIGLGYAGDIVSFLKQDAVTNRVSMHVFSPGEALSIYMQFAFVVSIVFTLPMALYQMWRFVQPGLTEREQKATLTYIPFALILLLLGIAFGYGVIFPYLLGFMANLTTALGAQETYGMAQYFQFMFRIVVPIAFLFELPVVILFLTRIRILQPGLLRKGRRFAYLAMVILAALITPPDFVSNVLVAIPLIVLYEFSILLSSWVYRKMEKEEAEEEARWRKREDDE</sequence>
<dbReference type="GO" id="GO:0033281">
    <property type="term" value="C:TAT protein transport complex"/>
    <property type="evidence" value="ECO:0007669"/>
    <property type="project" value="UniProtKB-UniRule"/>
</dbReference>
<dbReference type="NCBIfam" id="TIGR00945">
    <property type="entry name" value="tatC"/>
    <property type="match status" value="1"/>
</dbReference>
<dbReference type="RefSeq" id="WP_188648501.1">
    <property type="nucleotide sequence ID" value="NZ_BMHQ01000010.1"/>
</dbReference>
<protein>
    <recommendedName>
        <fullName evidence="5">Sec-independent protein translocase protein TatC</fullName>
    </recommendedName>
</protein>
<comment type="function">
    <text evidence="5">Part of the twin-arginine translocation (Tat) system that transports large folded proteins containing a characteristic twin-arginine motif in their signal peptide across membranes.</text>
</comment>
<evidence type="ECO:0000313" key="6">
    <source>
        <dbReference type="EMBL" id="GGE24190.1"/>
    </source>
</evidence>
<accession>A0A8J2YE46</accession>
<dbReference type="InterPro" id="IPR019820">
    <property type="entry name" value="Sec-indep_translocase_CS"/>
</dbReference>
<organism evidence="6 7">
    <name type="scientific">Marinithermofilum abyssi</name>
    <dbReference type="NCBI Taxonomy" id="1571185"/>
    <lineage>
        <taxon>Bacteria</taxon>
        <taxon>Bacillati</taxon>
        <taxon>Bacillota</taxon>
        <taxon>Bacilli</taxon>
        <taxon>Bacillales</taxon>
        <taxon>Thermoactinomycetaceae</taxon>
        <taxon>Marinithermofilum</taxon>
    </lineage>
</organism>
<dbReference type="PROSITE" id="PS01218">
    <property type="entry name" value="TATC"/>
    <property type="match status" value="1"/>
</dbReference>
<dbReference type="HAMAP" id="MF_00902">
    <property type="entry name" value="TatC"/>
    <property type="match status" value="1"/>
</dbReference>
<dbReference type="GO" id="GO:0065002">
    <property type="term" value="P:intracellular protein transmembrane transport"/>
    <property type="evidence" value="ECO:0007669"/>
    <property type="project" value="TreeGrafter"/>
</dbReference>
<keyword evidence="2 5" id="KW-0812">Transmembrane</keyword>